<proteinExistence type="predicted"/>
<organism evidence="1 2">
    <name type="scientific">Klebsiella phage vB_KpnS-VAC35</name>
    <dbReference type="NCBI Taxonomy" id="2866696"/>
    <lineage>
        <taxon>Viruses</taxon>
        <taxon>Duplodnaviria</taxon>
        <taxon>Heunggongvirae</taxon>
        <taxon>Uroviricota</taxon>
        <taxon>Caudoviricetes</taxon>
        <taxon>Demerecviridae</taxon>
        <taxon>Sugarlandvirus</taxon>
        <taxon>Sugarlandvirus VAC35</taxon>
    </lineage>
</organism>
<sequence>MNKITKVKTMSKRSIAAIIVFSMMYSGVSLAAERNKVEISDNGRVRVTTNGITKEAGKFRKSETRFGETKIYTNKTYGKPAVTLDRYGRQVEDEDDSDE</sequence>
<dbReference type="Proteomes" id="UP000828386">
    <property type="component" value="Segment"/>
</dbReference>
<reference evidence="1 2" key="1">
    <citation type="submission" date="2021-07" db="EMBL/GenBank/DDBJ databases">
        <authorList>
            <person name="Bleriot I."/>
            <person name="Blasco L."/>
            <person name="Pacios O."/>
            <person name="Fernandez-Garcia L."/>
            <person name="Ambroa A."/>
            <person name="Lopez M."/>
            <person name="Ortiz-Cartagena C."/>
            <person name="Fernandez-Cuenca F."/>
            <person name="Oteo J."/>
            <person name="Pascual A."/>
            <person name="Martinez-Martinez L."/>
            <person name="Domingo-Calap P."/>
            <person name="Wood T.K."/>
            <person name="Tomas M."/>
        </authorList>
    </citation>
    <scope>NUCLEOTIDE SEQUENCE [LARGE SCALE GENOMIC DNA]</scope>
</reference>
<protein>
    <submittedName>
        <fullName evidence="1">Uncharacterized protein</fullName>
    </submittedName>
</protein>
<evidence type="ECO:0000313" key="2">
    <source>
        <dbReference type="Proteomes" id="UP000828386"/>
    </source>
</evidence>
<evidence type="ECO:0000313" key="1">
    <source>
        <dbReference type="EMBL" id="UEP19030.1"/>
    </source>
</evidence>
<keyword evidence="2" id="KW-1185">Reference proteome</keyword>
<name>A0AAE8YDX8_9CAUD</name>
<dbReference type="EMBL" id="MZ571828">
    <property type="protein sequence ID" value="UEP19030.1"/>
    <property type="molecule type" value="Genomic_DNA"/>
</dbReference>
<accession>A0AAE8YDX8</accession>